<dbReference type="PANTHER" id="PTHR24171">
    <property type="entry name" value="ANKYRIN REPEAT DOMAIN-CONTAINING PROTEIN 39-RELATED"/>
    <property type="match status" value="1"/>
</dbReference>
<feature type="region of interest" description="Disordered" evidence="4">
    <location>
        <begin position="1"/>
        <end position="46"/>
    </location>
</feature>
<evidence type="ECO:0000256" key="2">
    <source>
        <dbReference type="ARBA" id="ARBA00023043"/>
    </source>
</evidence>
<dbReference type="PROSITE" id="PS50297">
    <property type="entry name" value="ANK_REP_REGION"/>
    <property type="match status" value="2"/>
</dbReference>
<feature type="non-terminal residue" evidence="6">
    <location>
        <position position="155"/>
    </location>
</feature>
<evidence type="ECO:0000256" key="4">
    <source>
        <dbReference type="SAM" id="MobiDB-lite"/>
    </source>
</evidence>
<reference evidence="6" key="1">
    <citation type="submission" date="2025-08" db="UniProtKB">
        <authorList>
            <consortium name="RefSeq"/>
        </authorList>
    </citation>
    <scope>IDENTIFICATION</scope>
    <source>
        <tissue evidence="6">Gonad</tissue>
    </source>
</reference>
<protein>
    <submittedName>
        <fullName evidence="6">Ankyrin repeat domain-containing protein 2A-like</fullName>
    </submittedName>
</protein>
<dbReference type="Gene3D" id="1.25.40.20">
    <property type="entry name" value="Ankyrin repeat-containing domain"/>
    <property type="match status" value="1"/>
</dbReference>
<dbReference type="AlphaFoldDB" id="A0A6P4XDB5"/>
<dbReference type="PANTHER" id="PTHR24171:SF9">
    <property type="entry name" value="ANKYRIN REPEAT DOMAIN-CONTAINING PROTEIN 39"/>
    <property type="match status" value="1"/>
</dbReference>
<dbReference type="PROSITE" id="PS50088">
    <property type="entry name" value="ANK_REPEAT"/>
    <property type="match status" value="2"/>
</dbReference>
<keyword evidence="2 3" id="KW-0040">ANK repeat</keyword>
<feature type="compositionally biased region" description="Acidic residues" evidence="4">
    <location>
        <begin position="20"/>
        <end position="44"/>
    </location>
</feature>
<evidence type="ECO:0000256" key="1">
    <source>
        <dbReference type="ARBA" id="ARBA00022737"/>
    </source>
</evidence>
<feature type="repeat" description="ANK" evidence="3">
    <location>
        <begin position="106"/>
        <end position="138"/>
    </location>
</feature>
<dbReference type="RefSeq" id="XP_019614560.1">
    <property type="nucleotide sequence ID" value="XM_019759001.1"/>
</dbReference>
<dbReference type="Proteomes" id="UP000515135">
    <property type="component" value="Unplaced"/>
</dbReference>
<dbReference type="OrthoDB" id="5402602at2759"/>
<organism evidence="5 6">
    <name type="scientific">Branchiostoma belcheri</name>
    <name type="common">Amphioxus</name>
    <dbReference type="NCBI Taxonomy" id="7741"/>
    <lineage>
        <taxon>Eukaryota</taxon>
        <taxon>Metazoa</taxon>
        <taxon>Chordata</taxon>
        <taxon>Cephalochordata</taxon>
        <taxon>Leptocardii</taxon>
        <taxon>Amphioxiformes</taxon>
        <taxon>Branchiostomatidae</taxon>
        <taxon>Branchiostoma</taxon>
    </lineage>
</organism>
<gene>
    <name evidence="6" type="primary">LOC109462446</name>
</gene>
<evidence type="ECO:0000313" key="6">
    <source>
        <dbReference type="RefSeq" id="XP_019614560.1"/>
    </source>
</evidence>
<evidence type="ECO:0000313" key="5">
    <source>
        <dbReference type="Proteomes" id="UP000515135"/>
    </source>
</evidence>
<keyword evidence="5" id="KW-1185">Reference proteome</keyword>
<dbReference type="KEGG" id="bbel:109462446"/>
<keyword evidence="1" id="KW-0677">Repeat</keyword>
<feature type="repeat" description="ANK" evidence="3">
    <location>
        <begin position="76"/>
        <end position="105"/>
    </location>
</feature>
<dbReference type="InterPro" id="IPR036770">
    <property type="entry name" value="Ankyrin_rpt-contain_sf"/>
</dbReference>
<dbReference type="SMART" id="SM00248">
    <property type="entry name" value="ANK"/>
    <property type="match status" value="3"/>
</dbReference>
<feature type="region of interest" description="Disordered" evidence="4">
    <location>
        <begin position="135"/>
        <end position="155"/>
    </location>
</feature>
<dbReference type="GeneID" id="109462446"/>
<proteinExistence type="predicted"/>
<dbReference type="SUPFAM" id="SSF48403">
    <property type="entry name" value="Ankyrin repeat"/>
    <property type="match status" value="1"/>
</dbReference>
<accession>A0A6P4XDB5</accession>
<dbReference type="InterPro" id="IPR002110">
    <property type="entry name" value="Ankyrin_rpt"/>
</dbReference>
<evidence type="ECO:0000256" key="3">
    <source>
        <dbReference type="PROSITE-ProRule" id="PRU00023"/>
    </source>
</evidence>
<name>A0A6P4XDB5_BRABE</name>
<sequence>MDGREQETMEEDKESGSEESGSEDTWPEESSWEDKEDDELEEALLDAAGVGDTDRVKHLLAEGVNPNAVDSFLQCTPLHMSAQNGHHETVSALLTAGADVNSRDVSENTPLHYAATYGHPECAEIQLQYGADTGLRNKDGQTAEDIAAYDEDTSD</sequence>
<dbReference type="Pfam" id="PF12796">
    <property type="entry name" value="Ank_2"/>
    <property type="match status" value="1"/>
</dbReference>